<evidence type="ECO:0000256" key="13">
    <source>
        <dbReference type="ARBA" id="ARBA00048423"/>
    </source>
</evidence>
<dbReference type="SUPFAM" id="SSF46626">
    <property type="entry name" value="Cytochrome c"/>
    <property type="match status" value="2"/>
</dbReference>
<dbReference type="GO" id="GO:0009055">
    <property type="term" value="F:electron transfer activity"/>
    <property type="evidence" value="ECO:0007669"/>
    <property type="project" value="InterPro"/>
</dbReference>
<comment type="cofactor">
    <cofactor evidence="16">
        <name>heme</name>
        <dbReference type="ChEBI" id="CHEBI:30413"/>
    </cofactor>
    <text evidence="16">Binds 2 heme groups per subunit.</text>
</comment>
<comment type="similarity">
    <text evidence="11 14">Belongs to the SoxA family.</text>
</comment>
<sequence length="264" mass="28010">MANAGRSAFLAAAGLLAAFGATLPSAAQQAADPGRRTGFDVMSPQTQAMQRDDAANPGMLWALEGDALWRAPAGDAGRSCAACHGEPASMTGVSARYPAWSEAAGRPVDLQTRINLCRVDRQNAPPFALESRELLALATLVGRQSRGLPVSPPQDARLTPIRQAGADLYARRQGQLDLSCADCHDAHVGGRLGGSVIPPATPTGYPLYRLEWQDLGSLQRRLRNCLTGMRAEPYPFGAPEYVALEAFLAERAQGLPVETPAVRP</sequence>
<comment type="subunit">
    <text evidence="2 14">Heterodimer of SoxA and SoxX.</text>
</comment>
<evidence type="ECO:0000256" key="1">
    <source>
        <dbReference type="ARBA" id="ARBA00004418"/>
    </source>
</evidence>
<dbReference type="GO" id="GO:0046872">
    <property type="term" value="F:metal ion binding"/>
    <property type="evidence" value="ECO:0007669"/>
    <property type="project" value="UniProtKB-KW"/>
</dbReference>
<dbReference type="GO" id="GO:0070069">
    <property type="term" value="C:cytochrome complex"/>
    <property type="evidence" value="ECO:0007669"/>
    <property type="project" value="InterPro"/>
</dbReference>
<evidence type="ECO:0000256" key="11">
    <source>
        <dbReference type="ARBA" id="ARBA00025746"/>
    </source>
</evidence>
<dbReference type="PIRSF" id="PIRSF038455">
    <property type="entry name" value="SoxA"/>
    <property type="match status" value="1"/>
</dbReference>
<feature type="binding site" description="covalent" evidence="16">
    <location>
        <position position="183"/>
    </location>
    <ligand>
        <name>heme c</name>
        <dbReference type="ChEBI" id="CHEBI:61717"/>
        <label>2</label>
    </ligand>
</feature>
<feature type="binding site" description="covalent" evidence="16">
    <location>
        <position position="180"/>
    </location>
    <ligand>
        <name>heme c</name>
        <dbReference type="ChEBI" id="CHEBI:61717"/>
        <label>2</label>
    </ligand>
</feature>
<dbReference type="RefSeq" id="WP_406857490.1">
    <property type="nucleotide sequence ID" value="NZ_CP157484.1"/>
</dbReference>
<dbReference type="InterPro" id="IPR009056">
    <property type="entry name" value="Cyt_c-like_dom"/>
</dbReference>
<evidence type="ECO:0000256" key="14">
    <source>
        <dbReference type="PIRNR" id="PIRNR038455"/>
    </source>
</evidence>
<feature type="binding site" description="axial binding residue" evidence="17">
    <location>
        <position position="117"/>
    </location>
    <ligand>
        <name>heme c</name>
        <dbReference type="ChEBI" id="CHEBI:61717"/>
        <label>1</label>
    </ligand>
    <ligandPart>
        <name>Fe</name>
        <dbReference type="ChEBI" id="CHEBI:18248"/>
    </ligandPart>
</feature>
<evidence type="ECO:0000256" key="18">
    <source>
        <dbReference type="SAM" id="SignalP"/>
    </source>
</evidence>
<evidence type="ECO:0000256" key="10">
    <source>
        <dbReference type="ARBA" id="ARBA00023004"/>
    </source>
</evidence>
<dbReference type="EMBL" id="CP157484">
    <property type="protein sequence ID" value="XBO40635.1"/>
    <property type="molecule type" value="Genomic_DNA"/>
</dbReference>
<keyword evidence="6 14" id="KW-0479">Metal-binding</keyword>
<comment type="catalytic activity">
    <reaction evidence="13 14">
        <text>S-sulfanyl-L-cysteinyl-[SoxY protein] + thiosulfate + 2 Fe(III)-[cytochrome c] = S-(2-sulfodisulfanyl)-L-cysteinyl-[SoxY protein] + 2 Fe(II)-[cytochrome c] + 2 H(+)</text>
        <dbReference type="Rhea" id="RHEA:51224"/>
        <dbReference type="Rhea" id="RHEA-COMP:10350"/>
        <dbReference type="Rhea" id="RHEA-COMP:14399"/>
        <dbReference type="Rhea" id="RHEA-COMP:14689"/>
        <dbReference type="Rhea" id="RHEA-COMP:14690"/>
        <dbReference type="ChEBI" id="CHEBI:15378"/>
        <dbReference type="ChEBI" id="CHEBI:29033"/>
        <dbReference type="ChEBI" id="CHEBI:29034"/>
        <dbReference type="ChEBI" id="CHEBI:33542"/>
        <dbReference type="ChEBI" id="CHEBI:61963"/>
        <dbReference type="ChEBI" id="CHEBI:140664"/>
        <dbReference type="EC" id="2.8.5.2"/>
    </reaction>
</comment>
<feature type="domain" description="Cytochrome c" evidence="19">
    <location>
        <begin position="64"/>
        <end position="150"/>
    </location>
</feature>
<dbReference type="InterPro" id="IPR036909">
    <property type="entry name" value="Cyt_c-like_dom_sf"/>
</dbReference>
<comment type="subcellular location">
    <subcellularLocation>
        <location evidence="1 14">Periplasm</location>
    </subcellularLocation>
</comment>
<dbReference type="InterPro" id="IPR025710">
    <property type="entry name" value="SoxA"/>
</dbReference>
<evidence type="ECO:0000256" key="6">
    <source>
        <dbReference type="ARBA" id="ARBA00022723"/>
    </source>
</evidence>
<evidence type="ECO:0000256" key="5">
    <source>
        <dbReference type="ARBA" id="ARBA00022679"/>
    </source>
</evidence>
<evidence type="ECO:0000256" key="12">
    <source>
        <dbReference type="ARBA" id="ARBA00048077"/>
    </source>
</evidence>
<name>A0AAU7JK02_9HYPH</name>
<dbReference type="AlphaFoldDB" id="A0AAU7JK02"/>
<accession>A0AAU7JK02</accession>
<dbReference type="NCBIfam" id="TIGR04484">
    <property type="entry name" value="thiosulf_SoxA"/>
    <property type="match status" value="1"/>
</dbReference>
<evidence type="ECO:0000256" key="3">
    <source>
        <dbReference type="ARBA" id="ARBA00022448"/>
    </source>
</evidence>
<keyword evidence="8 14" id="KW-0574">Periplasm</keyword>
<feature type="binding site" description="covalent" evidence="16">
    <location>
        <position position="83"/>
    </location>
    <ligand>
        <name>heme c</name>
        <dbReference type="ChEBI" id="CHEBI:61717"/>
        <label>1</label>
    </ligand>
</feature>
<keyword evidence="7 18" id="KW-0732">Signal</keyword>
<dbReference type="GO" id="GO:0016669">
    <property type="term" value="F:oxidoreductase activity, acting on a sulfur group of donors, cytochrome as acceptor"/>
    <property type="evidence" value="ECO:0007669"/>
    <property type="project" value="InterPro"/>
</dbReference>
<evidence type="ECO:0000256" key="15">
    <source>
        <dbReference type="PIRSR" id="PIRSR038455-1"/>
    </source>
</evidence>
<feature type="signal peptide" evidence="18">
    <location>
        <begin position="1"/>
        <end position="30"/>
    </location>
</feature>
<feature type="chain" id="PRO_5043705945" description="SoxAX cytochrome complex subunit A" evidence="18">
    <location>
        <begin position="31"/>
        <end position="264"/>
    </location>
</feature>
<feature type="active site" description="Cysteine persulfide intermediate" evidence="15">
    <location>
        <position position="225"/>
    </location>
</feature>
<feature type="binding site" evidence="16">
    <location>
        <position position="221"/>
    </location>
    <ligand>
        <name>substrate</name>
    </ligand>
</feature>
<keyword evidence="5 14" id="KW-0808">Transferase</keyword>
<gene>
    <name evidence="20" type="primary">soxA</name>
    <name evidence="20" type="ORF">ABEG18_07690</name>
</gene>
<keyword evidence="9 14" id="KW-0249">Electron transport</keyword>
<evidence type="ECO:0000256" key="4">
    <source>
        <dbReference type="ARBA" id="ARBA00022617"/>
    </source>
</evidence>
<feature type="binding site" description="axial binding residue" evidence="17">
    <location>
        <position position="184"/>
    </location>
    <ligand>
        <name>heme c</name>
        <dbReference type="ChEBI" id="CHEBI:61717"/>
        <label>2</label>
    </ligand>
    <ligandPart>
        <name>Fe</name>
        <dbReference type="ChEBI" id="CHEBI:18248"/>
    </ligandPart>
</feature>
<evidence type="ECO:0000256" key="9">
    <source>
        <dbReference type="ARBA" id="ARBA00022982"/>
    </source>
</evidence>
<feature type="binding site" description="axial binding residue" evidence="17">
    <location>
        <position position="84"/>
    </location>
    <ligand>
        <name>heme c</name>
        <dbReference type="ChEBI" id="CHEBI:61717"/>
        <label>1</label>
    </ligand>
    <ligandPart>
        <name>Fe</name>
        <dbReference type="ChEBI" id="CHEBI:18248"/>
    </ligandPart>
</feature>
<protein>
    <recommendedName>
        <fullName evidence="14">SoxAX cytochrome complex subunit A</fullName>
        <ecNumber evidence="14">2.8.5.2</ecNumber>
    </recommendedName>
    <alternativeName>
        <fullName evidence="14">Protein SoxA</fullName>
    </alternativeName>
    <alternativeName>
        <fullName evidence="14">Sulfur oxidizing protein A</fullName>
    </alternativeName>
    <alternativeName>
        <fullName evidence="14">Thiosulfate-oxidizing multienzyme system protein SoxA</fullName>
    </alternativeName>
</protein>
<dbReference type="EC" id="2.8.5.2" evidence="14"/>
<evidence type="ECO:0000256" key="8">
    <source>
        <dbReference type="ARBA" id="ARBA00022764"/>
    </source>
</evidence>
<evidence type="ECO:0000256" key="2">
    <source>
        <dbReference type="ARBA" id="ARBA00011530"/>
    </source>
</evidence>
<dbReference type="GO" id="GO:0016740">
    <property type="term" value="F:transferase activity"/>
    <property type="evidence" value="ECO:0007669"/>
    <property type="project" value="UniProtKB-KW"/>
</dbReference>
<keyword evidence="10 14" id="KW-0408">Iron</keyword>
<evidence type="ECO:0000259" key="19">
    <source>
        <dbReference type="Pfam" id="PF21342"/>
    </source>
</evidence>
<dbReference type="Gene3D" id="1.10.760.10">
    <property type="entry name" value="Cytochrome c-like domain"/>
    <property type="match status" value="2"/>
</dbReference>
<dbReference type="GO" id="GO:0020037">
    <property type="term" value="F:heme binding"/>
    <property type="evidence" value="ECO:0007669"/>
    <property type="project" value="InterPro"/>
</dbReference>
<feature type="binding site" description="axial binding residue" evidence="17">
    <location>
        <position position="225"/>
    </location>
    <ligand>
        <name>heme c</name>
        <dbReference type="ChEBI" id="CHEBI:61717"/>
        <label>2</label>
    </ligand>
    <ligandPart>
        <name>Fe</name>
        <dbReference type="ChEBI" id="CHEBI:18248"/>
    </ligandPart>
</feature>
<reference evidence="20" key="1">
    <citation type="submission" date="2024-05" db="EMBL/GenBank/DDBJ databases">
        <authorList>
            <person name="Kim S."/>
            <person name="Heo J."/>
            <person name="Choi H."/>
            <person name="Choi Y."/>
            <person name="Kwon S.-W."/>
            <person name="Kim Y."/>
        </authorList>
    </citation>
    <scope>NUCLEOTIDE SEQUENCE</scope>
    <source>
        <strain evidence="20">KACC 23698</strain>
    </source>
</reference>
<keyword evidence="3 14" id="KW-0813">Transport</keyword>
<evidence type="ECO:0000256" key="16">
    <source>
        <dbReference type="PIRSR" id="PIRSR038455-2"/>
    </source>
</evidence>
<dbReference type="GO" id="GO:0019417">
    <property type="term" value="P:sulfur oxidation"/>
    <property type="evidence" value="ECO:0007669"/>
    <property type="project" value="InterPro"/>
</dbReference>
<feature type="binding site" description="covalent" evidence="16">
    <location>
        <position position="80"/>
    </location>
    <ligand>
        <name>heme c</name>
        <dbReference type="ChEBI" id="CHEBI:61717"/>
        <label>1</label>
    </ligand>
</feature>
<evidence type="ECO:0000313" key="20">
    <source>
        <dbReference type="EMBL" id="XBO40635.1"/>
    </source>
</evidence>
<dbReference type="Pfam" id="PF21342">
    <property type="entry name" value="SoxA-TsdA_cyt-c"/>
    <property type="match status" value="2"/>
</dbReference>
<organism evidence="20">
    <name type="scientific">Alsobacter sp. KACC 23698</name>
    <dbReference type="NCBI Taxonomy" id="3149229"/>
    <lineage>
        <taxon>Bacteria</taxon>
        <taxon>Pseudomonadati</taxon>
        <taxon>Pseudomonadota</taxon>
        <taxon>Alphaproteobacteria</taxon>
        <taxon>Hyphomicrobiales</taxon>
        <taxon>Alsobacteraceae</taxon>
        <taxon>Alsobacter</taxon>
    </lineage>
</organism>
<dbReference type="GO" id="GO:0042597">
    <property type="term" value="C:periplasmic space"/>
    <property type="evidence" value="ECO:0007669"/>
    <property type="project" value="UniProtKB-SubCell"/>
</dbReference>
<feature type="domain" description="Cytochrome c" evidence="19">
    <location>
        <begin position="165"/>
        <end position="257"/>
    </location>
</feature>
<evidence type="ECO:0000256" key="7">
    <source>
        <dbReference type="ARBA" id="ARBA00022729"/>
    </source>
</evidence>
<proteinExistence type="inferred from homology"/>
<evidence type="ECO:0000256" key="17">
    <source>
        <dbReference type="PIRSR" id="PIRSR038455-3"/>
    </source>
</evidence>
<keyword evidence="4 14" id="KW-0349">Heme</keyword>
<comment type="catalytic activity">
    <reaction evidence="12 14">
        <text>L-cysteinyl-[SoxY protein] + thiosulfate + 2 Fe(III)-[cytochrome c] = S-sulfosulfanyl-L-cysteinyl-[SoxY protein] + 2 Fe(II)-[cytochrome c] + 2 H(+)</text>
        <dbReference type="Rhea" id="RHEA:56720"/>
        <dbReference type="Rhea" id="RHEA-COMP:10350"/>
        <dbReference type="Rhea" id="RHEA-COMP:14328"/>
        <dbReference type="Rhea" id="RHEA-COMP:14399"/>
        <dbReference type="Rhea" id="RHEA-COMP:14691"/>
        <dbReference type="ChEBI" id="CHEBI:15378"/>
        <dbReference type="ChEBI" id="CHEBI:29033"/>
        <dbReference type="ChEBI" id="CHEBI:29034"/>
        <dbReference type="ChEBI" id="CHEBI:29950"/>
        <dbReference type="ChEBI" id="CHEBI:33542"/>
        <dbReference type="ChEBI" id="CHEBI:139321"/>
        <dbReference type="EC" id="2.8.5.2"/>
    </reaction>
</comment>